<keyword evidence="1" id="KW-1133">Transmembrane helix</keyword>
<keyword evidence="1" id="KW-0812">Transmembrane</keyword>
<sequence>MVRNTSRKYLHNMSFSDKRSWVQLFSSSSCYKIVCWLNLLLILMQESV</sequence>
<feature type="transmembrane region" description="Helical" evidence="1">
    <location>
        <begin position="21"/>
        <end position="44"/>
    </location>
</feature>
<dbReference type="AlphaFoldDB" id="A0A0A8XRU2"/>
<dbReference type="PROSITE" id="PS51257">
    <property type="entry name" value="PROKAR_LIPOPROTEIN"/>
    <property type="match status" value="1"/>
</dbReference>
<evidence type="ECO:0000313" key="2">
    <source>
        <dbReference type="EMBL" id="JAD15503.1"/>
    </source>
</evidence>
<accession>A0A0A8XRU2</accession>
<proteinExistence type="predicted"/>
<dbReference type="EMBL" id="GBRH01282392">
    <property type="protein sequence ID" value="JAD15503.1"/>
    <property type="molecule type" value="Transcribed_RNA"/>
</dbReference>
<evidence type="ECO:0000256" key="1">
    <source>
        <dbReference type="SAM" id="Phobius"/>
    </source>
</evidence>
<organism evidence="2">
    <name type="scientific">Arundo donax</name>
    <name type="common">Giant reed</name>
    <name type="synonym">Donax arundinaceus</name>
    <dbReference type="NCBI Taxonomy" id="35708"/>
    <lineage>
        <taxon>Eukaryota</taxon>
        <taxon>Viridiplantae</taxon>
        <taxon>Streptophyta</taxon>
        <taxon>Embryophyta</taxon>
        <taxon>Tracheophyta</taxon>
        <taxon>Spermatophyta</taxon>
        <taxon>Magnoliopsida</taxon>
        <taxon>Liliopsida</taxon>
        <taxon>Poales</taxon>
        <taxon>Poaceae</taxon>
        <taxon>PACMAD clade</taxon>
        <taxon>Arundinoideae</taxon>
        <taxon>Arundineae</taxon>
        <taxon>Arundo</taxon>
    </lineage>
</organism>
<reference evidence="2" key="2">
    <citation type="journal article" date="2015" name="Data Brief">
        <title>Shoot transcriptome of the giant reed, Arundo donax.</title>
        <authorList>
            <person name="Barrero R.A."/>
            <person name="Guerrero F.D."/>
            <person name="Moolhuijzen P."/>
            <person name="Goolsby J.A."/>
            <person name="Tidwell J."/>
            <person name="Bellgard S.E."/>
            <person name="Bellgard M.I."/>
        </authorList>
    </citation>
    <scope>NUCLEOTIDE SEQUENCE</scope>
    <source>
        <tissue evidence="2">Shoot tissue taken approximately 20 cm above the soil surface</tissue>
    </source>
</reference>
<protein>
    <submittedName>
        <fullName evidence="2">Uncharacterized protein</fullName>
    </submittedName>
</protein>
<keyword evidence="1" id="KW-0472">Membrane</keyword>
<reference evidence="2" key="1">
    <citation type="submission" date="2014-09" db="EMBL/GenBank/DDBJ databases">
        <authorList>
            <person name="Magalhaes I.L.F."/>
            <person name="Oliveira U."/>
            <person name="Santos F.R."/>
            <person name="Vidigal T.H.D.A."/>
            <person name="Brescovit A.D."/>
            <person name="Santos A.J."/>
        </authorList>
    </citation>
    <scope>NUCLEOTIDE SEQUENCE</scope>
    <source>
        <tissue evidence="2">Shoot tissue taken approximately 20 cm above the soil surface</tissue>
    </source>
</reference>
<name>A0A0A8XRU2_ARUDO</name>